<comment type="caution">
    <text evidence="2">The sequence shown here is derived from an EMBL/GenBank/DDBJ whole genome shotgun (WGS) entry which is preliminary data.</text>
</comment>
<dbReference type="EMBL" id="CAJJDN010000080">
    <property type="protein sequence ID" value="CAD8103383.1"/>
    <property type="molecule type" value="Genomic_DNA"/>
</dbReference>
<evidence type="ECO:0000313" key="2">
    <source>
        <dbReference type="EMBL" id="CAD8103383.1"/>
    </source>
</evidence>
<keyword evidence="3" id="KW-1185">Reference proteome</keyword>
<protein>
    <submittedName>
        <fullName evidence="2">Uncharacterized protein</fullName>
    </submittedName>
</protein>
<evidence type="ECO:0000256" key="1">
    <source>
        <dbReference type="SAM" id="MobiDB-lite"/>
    </source>
</evidence>
<gene>
    <name evidence="2" type="ORF">PSON_ATCC_30995.1.T0800067</name>
</gene>
<accession>A0A8S1PL25</accession>
<reference evidence="2" key="1">
    <citation type="submission" date="2021-01" db="EMBL/GenBank/DDBJ databases">
        <authorList>
            <consortium name="Genoscope - CEA"/>
            <person name="William W."/>
        </authorList>
    </citation>
    <scope>NUCLEOTIDE SEQUENCE</scope>
</reference>
<name>A0A8S1PL25_9CILI</name>
<organism evidence="2 3">
    <name type="scientific">Paramecium sonneborni</name>
    <dbReference type="NCBI Taxonomy" id="65129"/>
    <lineage>
        <taxon>Eukaryota</taxon>
        <taxon>Sar</taxon>
        <taxon>Alveolata</taxon>
        <taxon>Ciliophora</taxon>
        <taxon>Intramacronucleata</taxon>
        <taxon>Oligohymenophorea</taxon>
        <taxon>Peniculida</taxon>
        <taxon>Parameciidae</taxon>
        <taxon>Paramecium</taxon>
    </lineage>
</organism>
<feature type="region of interest" description="Disordered" evidence="1">
    <location>
        <begin position="27"/>
        <end position="50"/>
    </location>
</feature>
<dbReference type="AlphaFoldDB" id="A0A8S1PL25"/>
<evidence type="ECO:0000313" key="3">
    <source>
        <dbReference type="Proteomes" id="UP000692954"/>
    </source>
</evidence>
<dbReference type="Proteomes" id="UP000692954">
    <property type="component" value="Unassembled WGS sequence"/>
</dbReference>
<sequence>MREIMNQYMKCMTQCCTKHISSYYKPKQTQLTKKTDKTQLHQHKGNTQPS</sequence>
<proteinExistence type="predicted"/>